<evidence type="ECO:0000256" key="7">
    <source>
        <dbReference type="ARBA" id="ARBA00022723"/>
    </source>
</evidence>
<keyword evidence="8 15" id="KW-0999">Mitochondrion inner membrane</keyword>
<dbReference type="Pfam" id="PF02284">
    <property type="entry name" value="COX5A"/>
    <property type="match status" value="1"/>
</dbReference>
<comment type="subcellular location">
    <subcellularLocation>
        <location evidence="1 15">Mitochondrion inner membrane</location>
        <topology evidence="1 15">Peripheral membrane protein</topology>
        <orientation evidence="1 15">Matrix side</orientation>
    </subcellularLocation>
</comment>
<comment type="similarity">
    <text evidence="3 15">Belongs to the cytochrome c oxidase subunit 5A family.</text>
</comment>
<evidence type="ECO:0000256" key="9">
    <source>
        <dbReference type="ARBA" id="ARBA00022843"/>
    </source>
</evidence>
<organism evidence="16">
    <name type="scientific">Cerebratulus lacteus</name>
    <name type="common">Milky ribbon worm</name>
    <name type="synonym">Micrura lactea</name>
    <dbReference type="NCBI Taxonomy" id="6221"/>
    <lineage>
        <taxon>Eukaryota</taxon>
        <taxon>Metazoa</taxon>
        <taxon>Spiralia</taxon>
        <taxon>Lophotrochozoa</taxon>
        <taxon>Nemertea</taxon>
        <taxon>Pilidiophora</taxon>
        <taxon>Heteronemertea</taxon>
        <taxon>Lineidae</taxon>
        <taxon>Cerebratulus</taxon>
    </lineage>
</organism>
<name>A0A0P0AHV1_CERLA</name>
<keyword evidence="5" id="KW-0597">Phosphoprotein</keyword>
<evidence type="ECO:0000256" key="13">
    <source>
        <dbReference type="ARBA" id="ARBA00023136"/>
    </source>
</evidence>
<keyword evidence="9" id="KW-0832">Ubl conjugation</keyword>
<keyword evidence="11 15" id="KW-0408">Iron</keyword>
<dbReference type="FunFam" id="1.25.40.40:FF:000002">
    <property type="entry name" value="cytochrome c oxidase subunit 5A, mitochondrial"/>
    <property type="match status" value="1"/>
</dbReference>
<keyword evidence="7 15" id="KW-0479">Metal-binding</keyword>
<dbReference type="AlphaFoldDB" id="A0A0P0AHV1"/>
<dbReference type="GO" id="GO:0005743">
    <property type="term" value="C:mitochondrial inner membrane"/>
    <property type="evidence" value="ECO:0007669"/>
    <property type="project" value="UniProtKB-SubCell"/>
</dbReference>
<protein>
    <recommendedName>
        <fullName evidence="4 15">Cytochrome c oxidase subunit 5A, mitochondrial</fullName>
    </recommendedName>
    <alternativeName>
        <fullName evidence="14 15">Cytochrome c oxidase polypeptide Va</fullName>
    </alternativeName>
</protein>
<evidence type="ECO:0000256" key="1">
    <source>
        <dbReference type="ARBA" id="ARBA00004443"/>
    </source>
</evidence>
<dbReference type="GO" id="GO:0045277">
    <property type="term" value="C:respiratory chain complex IV"/>
    <property type="evidence" value="ECO:0007669"/>
    <property type="project" value="UniProtKB-UniRule"/>
</dbReference>
<evidence type="ECO:0000256" key="4">
    <source>
        <dbReference type="ARBA" id="ARBA00021968"/>
    </source>
</evidence>
<dbReference type="GO" id="GO:0006123">
    <property type="term" value="P:mitochondrial electron transport, cytochrome c to oxygen"/>
    <property type="evidence" value="ECO:0007669"/>
    <property type="project" value="UniProtKB-UniRule"/>
</dbReference>
<dbReference type="Gene3D" id="1.25.40.40">
    <property type="entry name" value="Cytochrome c oxidase, subunit Va/VI"/>
    <property type="match status" value="1"/>
</dbReference>
<dbReference type="PANTHER" id="PTHR14200">
    <property type="entry name" value="CYTOCHROME C OXIDASE POLYPEPTIDE"/>
    <property type="match status" value="1"/>
</dbReference>
<accession>A0A0P0AHV1</accession>
<comment type="subunit">
    <text evidence="15">Component of the cytochrome c oxidase (complex IV, CIV), a multisubunit enzyme composed of a catalytic core of 3 subunits and several supernumerary subunits. The complex exists as a monomer or a dimer and forms supercomplexes (SCs) in the inner mitochondrial membrane with ubiquinol-cytochrome c oxidoreductase (cytochrome b-c1 complex, complex III, CIII).</text>
</comment>
<dbReference type="UniPathway" id="UPA00705"/>
<comment type="pathway">
    <text evidence="2 15">Energy metabolism; oxidative phosphorylation.</text>
</comment>
<keyword evidence="6 15" id="KW-0349">Heme</keyword>
<sequence length="157" mass="18129">MFRTVAHRLSSSLSAVARNNVQRQCLGATSVRTYGKKHRMESNEEFDSRYESFFNKPEIDGWELRKGINDLQGYDLVPEPRIISACLRACRRVNDYALAVRYLEAVRDKCGPRLKTIWPYIIQEIRPTLDELGISSPEEMGYDKPELALEDVFDMHG</sequence>
<evidence type="ECO:0000256" key="2">
    <source>
        <dbReference type="ARBA" id="ARBA00004673"/>
    </source>
</evidence>
<evidence type="ECO:0000256" key="11">
    <source>
        <dbReference type="ARBA" id="ARBA00023004"/>
    </source>
</evidence>
<dbReference type="GO" id="GO:0046872">
    <property type="term" value="F:metal ion binding"/>
    <property type="evidence" value="ECO:0007669"/>
    <property type="project" value="UniProtKB-UniRule"/>
</dbReference>
<dbReference type="CDD" id="cd00923">
    <property type="entry name" value="Cyt_c_Oxidase_Va"/>
    <property type="match status" value="1"/>
</dbReference>
<evidence type="ECO:0000256" key="10">
    <source>
        <dbReference type="ARBA" id="ARBA00022946"/>
    </source>
</evidence>
<proteinExistence type="evidence at transcript level"/>
<evidence type="ECO:0000256" key="15">
    <source>
        <dbReference type="RuleBase" id="RU368103"/>
    </source>
</evidence>
<evidence type="ECO:0000256" key="14">
    <source>
        <dbReference type="ARBA" id="ARBA00031049"/>
    </source>
</evidence>
<keyword evidence="13 15" id="KW-0472">Membrane</keyword>
<reference evidence="16" key="1">
    <citation type="submission" date="2015-04" db="EMBL/GenBank/DDBJ databases">
        <authorList>
            <person name="Syromyatnikov M.Y."/>
            <person name="Popov V.N."/>
        </authorList>
    </citation>
    <scope>NUCLEOTIDE SEQUENCE</scope>
</reference>
<keyword evidence="10 15" id="KW-0809">Transit peptide</keyword>
<dbReference type="SUPFAM" id="SSF48479">
    <property type="entry name" value="Cytochrome c oxidase subunit E"/>
    <property type="match status" value="1"/>
</dbReference>
<evidence type="ECO:0000256" key="8">
    <source>
        <dbReference type="ARBA" id="ARBA00022792"/>
    </source>
</evidence>
<evidence type="ECO:0000256" key="3">
    <source>
        <dbReference type="ARBA" id="ARBA00007972"/>
    </source>
</evidence>
<evidence type="ECO:0000256" key="5">
    <source>
        <dbReference type="ARBA" id="ARBA00022553"/>
    </source>
</evidence>
<comment type="function">
    <text evidence="15">Component of the cytochrome c oxidase, the last enzyme in the mitochondrial electron transport chain which drives oxidative phosphorylation. The respiratory chain contains 3 multisubunit complexes succinate dehydrogenase (complex II, CII), ubiquinol-cytochrome c oxidoreductase (cytochrome b-c1 complex, complex III, CIII) and cytochrome c oxidase (complex IV, CIV), that cooperate to transfer electrons derived from NADH and succinate to molecular oxygen, creating an electrochemical gradient over the inner membrane that drives transmembrane transport and the ATP synthase. Cytochrome c oxidase is the component of the respiratory chain that catalyzes the reduction of oxygen to water. Electrons originating from reduced cytochrome c in the intermembrane space (IMS) are transferred via the dinuclear copper A center (CU(A)) of subunit 2 and heme A of subunit 1 to the active site in subunit 1, a binuclear center (BNC) formed by heme A3 and copper B (CU(B)). The BNC reduces molecular oxygen to 2 water molecules using 4 electrons from cytochrome c in the IMS and 4 protons from the mitochondrial matrix.</text>
</comment>
<evidence type="ECO:0000256" key="12">
    <source>
        <dbReference type="ARBA" id="ARBA00023128"/>
    </source>
</evidence>
<dbReference type="EMBL" id="KR336526">
    <property type="protein sequence ID" value="ALI58372.1"/>
    <property type="molecule type" value="mRNA"/>
</dbReference>
<evidence type="ECO:0000256" key="6">
    <source>
        <dbReference type="ARBA" id="ARBA00022617"/>
    </source>
</evidence>
<dbReference type="PANTHER" id="PTHR14200:SF11">
    <property type="entry name" value="CYTOCHROME C OXIDASE SUBUNIT 5A, MITOCHONDRIAL"/>
    <property type="match status" value="1"/>
</dbReference>
<keyword evidence="12 15" id="KW-0496">Mitochondrion</keyword>
<dbReference type="InterPro" id="IPR036545">
    <property type="entry name" value="Cyt_c_oxidase_su5A/6_sf"/>
</dbReference>
<dbReference type="InterPro" id="IPR003204">
    <property type="entry name" value="Cyt_c_oxidase_su5A/6"/>
</dbReference>
<evidence type="ECO:0000313" key="16">
    <source>
        <dbReference type="EMBL" id="ALI58372.1"/>
    </source>
</evidence>